<evidence type="ECO:0000313" key="10">
    <source>
        <dbReference type="EMBL" id="SHI75412.1"/>
    </source>
</evidence>
<dbReference type="InterPro" id="IPR029016">
    <property type="entry name" value="GAF-like_dom_sf"/>
</dbReference>
<organism evidence="10 11">
    <name type="scientific">Mesonia phycicola</name>
    <dbReference type="NCBI Taxonomy" id="579105"/>
    <lineage>
        <taxon>Bacteria</taxon>
        <taxon>Pseudomonadati</taxon>
        <taxon>Bacteroidota</taxon>
        <taxon>Flavobacteriia</taxon>
        <taxon>Flavobacteriales</taxon>
        <taxon>Flavobacteriaceae</taxon>
        <taxon>Mesonia</taxon>
    </lineage>
</organism>
<dbReference type="CDD" id="cd00082">
    <property type="entry name" value="HisKA"/>
    <property type="match status" value="1"/>
</dbReference>
<dbReference type="EC" id="2.7.13.3" evidence="2"/>
<evidence type="ECO:0000256" key="6">
    <source>
        <dbReference type="ARBA" id="ARBA00022777"/>
    </source>
</evidence>
<feature type="domain" description="Histidine kinase" evidence="9">
    <location>
        <begin position="189"/>
        <end position="404"/>
    </location>
</feature>
<dbReference type="GO" id="GO:0007234">
    <property type="term" value="P:osmosensory signaling via phosphorelay pathway"/>
    <property type="evidence" value="ECO:0007669"/>
    <property type="project" value="TreeGrafter"/>
</dbReference>
<accession>A0A1M6DQD4</accession>
<dbReference type="STRING" id="579105.SAMN04488096_104112"/>
<dbReference type="PANTHER" id="PTHR42878">
    <property type="entry name" value="TWO-COMPONENT HISTIDINE KINASE"/>
    <property type="match status" value="1"/>
</dbReference>
<dbReference type="InterPro" id="IPR004358">
    <property type="entry name" value="Sig_transdc_His_kin-like_C"/>
</dbReference>
<dbReference type="GO" id="GO:0005524">
    <property type="term" value="F:ATP binding"/>
    <property type="evidence" value="ECO:0007669"/>
    <property type="project" value="UniProtKB-KW"/>
</dbReference>
<dbReference type="InterPro" id="IPR050351">
    <property type="entry name" value="BphY/WalK/GraS-like"/>
</dbReference>
<dbReference type="InterPro" id="IPR003594">
    <property type="entry name" value="HATPase_dom"/>
</dbReference>
<dbReference type="SUPFAM" id="SSF47384">
    <property type="entry name" value="Homodimeric domain of signal transducing histidine kinase"/>
    <property type="match status" value="1"/>
</dbReference>
<evidence type="ECO:0000256" key="7">
    <source>
        <dbReference type="ARBA" id="ARBA00022840"/>
    </source>
</evidence>
<dbReference type="InterPro" id="IPR003661">
    <property type="entry name" value="HisK_dim/P_dom"/>
</dbReference>
<evidence type="ECO:0000256" key="1">
    <source>
        <dbReference type="ARBA" id="ARBA00000085"/>
    </source>
</evidence>
<evidence type="ECO:0000256" key="2">
    <source>
        <dbReference type="ARBA" id="ARBA00012438"/>
    </source>
</evidence>
<dbReference type="PRINTS" id="PR00344">
    <property type="entry name" value="BCTRLSENSOR"/>
</dbReference>
<evidence type="ECO:0000256" key="8">
    <source>
        <dbReference type="ARBA" id="ARBA00023012"/>
    </source>
</evidence>
<comment type="catalytic activity">
    <reaction evidence="1">
        <text>ATP + protein L-histidine = ADP + protein N-phospho-L-histidine.</text>
        <dbReference type="EC" id="2.7.13.3"/>
    </reaction>
</comment>
<dbReference type="AlphaFoldDB" id="A0A1M6DQD4"/>
<dbReference type="Gene3D" id="3.30.565.10">
    <property type="entry name" value="Histidine kinase-like ATPase, C-terminal domain"/>
    <property type="match status" value="1"/>
</dbReference>
<evidence type="ECO:0000259" key="9">
    <source>
        <dbReference type="PROSITE" id="PS50109"/>
    </source>
</evidence>
<dbReference type="Proteomes" id="UP000184225">
    <property type="component" value="Unassembled WGS sequence"/>
</dbReference>
<proteinExistence type="predicted"/>
<dbReference type="InterPro" id="IPR005467">
    <property type="entry name" value="His_kinase_dom"/>
</dbReference>
<dbReference type="GO" id="GO:0030295">
    <property type="term" value="F:protein kinase activator activity"/>
    <property type="evidence" value="ECO:0007669"/>
    <property type="project" value="TreeGrafter"/>
</dbReference>
<dbReference type="InterPro" id="IPR036890">
    <property type="entry name" value="HATPase_C_sf"/>
</dbReference>
<dbReference type="SMART" id="SM00387">
    <property type="entry name" value="HATPase_c"/>
    <property type="match status" value="1"/>
</dbReference>
<dbReference type="InterPro" id="IPR036097">
    <property type="entry name" value="HisK_dim/P_sf"/>
</dbReference>
<evidence type="ECO:0000256" key="4">
    <source>
        <dbReference type="ARBA" id="ARBA00022679"/>
    </source>
</evidence>
<keyword evidence="3" id="KW-0597">Phosphoprotein</keyword>
<dbReference type="Pfam" id="PF02518">
    <property type="entry name" value="HATPase_c"/>
    <property type="match status" value="1"/>
</dbReference>
<dbReference type="Pfam" id="PF01590">
    <property type="entry name" value="GAF"/>
    <property type="match status" value="1"/>
</dbReference>
<dbReference type="InterPro" id="IPR003018">
    <property type="entry name" value="GAF"/>
</dbReference>
<reference evidence="10 11" key="1">
    <citation type="submission" date="2016-11" db="EMBL/GenBank/DDBJ databases">
        <authorList>
            <person name="Jaros S."/>
            <person name="Januszkiewicz K."/>
            <person name="Wedrychowicz H."/>
        </authorList>
    </citation>
    <scope>NUCLEOTIDE SEQUENCE [LARGE SCALE GENOMIC DNA]</scope>
    <source>
        <strain evidence="10 11">DSM 21425</strain>
    </source>
</reference>
<keyword evidence="7" id="KW-0067">ATP-binding</keyword>
<dbReference type="Gene3D" id="3.30.450.40">
    <property type="match status" value="1"/>
</dbReference>
<dbReference type="OrthoDB" id="9811889at2"/>
<sequence>MIIPKTPLNEVKRLKALKNLGILNTNPEQEFDDLVALAALVCNTPVSLITFIEEKRQWFKAKIGTDLCETDREVSFCGHAINNSNELMIVEDATKDERFIDNPLTKLIDTPVIFYAGMPLTDKEGNSLGTLCVIDHKPKSITKHQQKALKTIANQVVKMLELRVRNNNLKITEEELRQKNNLLKDFAGVVSHDLKMPLTNMIITADILKEKYSEQLDNKGKQYLDYLKQSSFALSDYITKILAHYETDDLSKKDLRETFDIHHLLEEIIDLFNIKEDCEINFPENNIDIYCNRVALEQILLNLLGNSLKYNDKDKIIVDIECIENSKYYQFTIKDNGIGIPKEKQNNIFELFSTANQLDRNGKKGNGIGLSTVKKIINNMGGEISVNSKLGKETTFTFTIKKNVVKKTA</sequence>
<dbReference type="GO" id="GO:0000156">
    <property type="term" value="F:phosphorelay response regulator activity"/>
    <property type="evidence" value="ECO:0007669"/>
    <property type="project" value="TreeGrafter"/>
</dbReference>
<gene>
    <name evidence="10" type="ORF">SAMN04488096_104112</name>
</gene>
<dbReference type="EMBL" id="FQYY01000004">
    <property type="protein sequence ID" value="SHI75412.1"/>
    <property type="molecule type" value="Genomic_DNA"/>
</dbReference>
<dbReference type="SUPFAM" id="SSF55874">
    <property type="entry name" value="ATPase domain of HSP90 chaperone/DNA topoisomerase II/histidine kinase"/>
    <property type="match status" value="1"/>
</dbReference>
<dbReference type="Gene3D" id="1.10.287.130">
    <property type="match status" value="1"/>
</dbReference>
<dbReference type="GO" id="GO:0000155">
    <property type="term" value="F:phosphorelay sensor kinase activity"/>
    <property type="evidence" value="ECO:0007669"/>
    <property type="project" value="InterPro"/>
</dbReference>
<protein>
    <recommendedName>
        <fullName evidence="2">histidine kinase</fullName>
        <ecNumber evidence="2">2.7.13.3</ecNumber>
    </recommendedName>
</protein>
<keyword evidence="11" id="KW-1185">Reference proteome</keyword>
<dbReference type="RefSeq" id="WP_073149642.1">
    <property type="nucleotide sequence ID" value="NZ_FQYY01000004.1"/>
</dbReference>
<evidence type="ECO:0000313" key="11">
    <source>
        <dbReference type="Proteomes" id="UP000184225"/>
    </source>
</evidence>
<dbReference type="Pfam" id="PF00512">
    <property type="entry name" value="HisKA"/>
    <property type="match status" value="1"/>
</dbReference>
<keyword evidence="8" id="KW-0902">Two-component regulatory system</keyword>
<evidence type="ECO:0000256" key="3">
    <source>
        <dbReference type="ARBA" id="ARBA00022553"/>
    </source>
</evidence>
<dbReference type="SMART" id="SM00388">
    <property type="entry name" value="HisKA"/>
    <property type="match status" value="1"/>
</dbReference>
<dbReference type="PANTHER" id="PTHR42878:SF7">
    <property type="entry name" value="SENSOR HISTIDINE KINASE GLRK"/>
    <property type="match status" value="1"/>
</dbReference>
<dbReference type="SUPFAM" id="SSF55781">
    <property type="entry name" value="GAF domain-like"/>
    <property type="match status" value="1"/>
</dbReference>
<name>A0A1M6DQD4_9FLAO</name>
<keyword evidence="6 10" id="KW-0418">Kinase</keyword>
<keyword evidence="4" id="KW-0808">Transferase</keyword>
<keyword evidence="5" id="KW-0547">Nucleotide-binding</keyword>
<dbReference type="SMART" id="SM00065">
    <property type="entry name" value="GAF"/>
    <property type="match status" value="1"/>
</dbReference>
<dbReference type="PROSITE" id="PS50109">
    <property type="entry name" value="HIS_KIN"/>
    <property type="match status" value="1"/>
</dbReference>
<evidence type="ECO:0000256" key="5">
    <source>
        <dbReference type="ARBA" id="ARBA00022741"/>
    </source>
</evidence>